<gene>
    <name evidence="4" type="primary">sctQ</name>
    <name evidence="4" type="ORF">M3P05_17430</name>
</gene>
<sequence length="380" mass="41562">MSIRPLTYSQLPHQQVLLNNLVCGLSGQLQTQLGSSTCQISLYPITTTRQFDLQFTLEVDGLPVRIQVSRDLFAEMAVGGSPMADLLEQLPDELRMGCASMVVDRLLGDLRSLIQKDVRLSKISRCEHLPDGTPALGIAIQLGNRTSNGLLILNDQLTTLLHNLATTAEPAPPADLLMPLPVEVGYTKIADTRLARMSTGDIVLFDRCWHKDRQHVFLRMSASSGFLGRLDGNRITLEQQVKNTMSDDDFDDFDLDDDLDLGDDFDDDLDEIPQAQAAPAAQPEAPQQAAAAPAQAPQAQAPSQQVTHADIQGLPVKLMFDIGNHEITVGDMGRLSPGYTFELNRDTASPVTMKANGKPFAECELVQINNQLGARIVRLI</sequence>
<name>A0ABT0PK46_9GAMM</name>
<dbReference type="InterPro" id="IPR036429">
    <property type="entry name" value="SpoA-like_sf"/>
</dbReference>
<dbReference type="Gene3D" id="2.30.330.10">
    <property type="entry name" value="SpoA-like"/>
    <property type="match status" value="1"/>
</dbReference>
<accession>A0ABT0PK46</accession>
<evidence type="ECO:0000313" key="5">
    <source>
        <dbReference type="Proteomes" id="UP001203338"/>
    </source>
</evidence>
<dbReference type="PANTHER" id="PTHR30034:SF6">
    <property type="entry name" value="YOP PROTEINS TRANSLOCATION PROTEIN Q"/>
    <property type="match status" value="1"/>
</dbReference>
<feature type="domain" description="Flagellar motor switch protein FliN-like C-terminal" evidence="3">
    <location>
        <begin position="310"/>
        <end position="380"/>
    </location>
</feature>
<dbReference type="InterPro" id="IPR001543">
    <property type="entry name" value="FliN-like_C"/>
</dbReference>
<dbReference type="Pfam" id="PF01052">
    <property type="entry name" value="FliMN_C"/>
    <property type="match status" value="1"/>
</dbReference>
<dbReference type="InterPro" id="IPR001172">
    <property type="entry name" value="FliN_T3SS_HrcQb"/>
</dbReference>
<evidence type="ECO:0000259" key="3">
    <source>
        <dbReference type="Pfam" id="PF01052"/>
    </source>
</evidence>
<comment type="caution">
    <text evidence="4">The sequence shown here is derived from an EMBL/GenBank/DDBJ whole genome shotgun (WGS) entry which is preliminary data.</text>
</comment>
<comment type="similarity">
    <text evidence="1">Belongs to the FliN/MopA/SpaO family.</text>
</comment>
<evidence type="ECO:0000256" key="2">
    <source>
        <dbReference type="SAM" id="MobiDB-lite"/>
    </source>
</evidence>
<dbReference type="Proteomes" id="UP001203338">
    <property type="component" value="Unassembled WGS sequence"/>
</dbReference>
<reference evidence="4 5" key="1">
    <citation type="submission" date="2022-05" db="EMBL/GenBank/DDBJ databases">
        <authorList>
            <person name="Park J.-S."/>
        </authorList>
    </citation>
    <scope>NUCLEOTIDE SEQUENCE [LARGE SCALE GENOMIC DNA]</scope>
    <source>
        <strain evidence="4 5">2012CJ34-2</strain>
    </source>
</reference>
<protein>
    <submittedName>
        <fullName evidence="4">Type III secretion system cytoplasmic ring protein SctQ</fullName>
    </submittedName>
</protein>
<dbReference type="SUPFAM" id="SSF101801">
    <property type="entry name" value="Surface presentation of antigens (SPOA)"/>
    <property type="match status" value="1"/>
</dbReference>
<keyword evidence="5" id="KW-1185">Reference proteome</keyword>
<evidence type="ECO:0000256" key="1">
    <source>
        <dbReference type="ARBA" id="ARBA00009226"/>
    </source>
</evidence>
<dbReference type="PRINTS" id="PR00956">
    <property type="entry name" value="FLGMOTORFLIN"/>
</dbReference>
<feature type="region of interest" description="Disordered" evidence="2">
    <location>
        <begin position="276"/>
        <end position="308"/>
    </location>
</feature>
<evidence type="ECO:0000313" key="4">
    <source>
        <dbReference type="EMBL" id="MCL6271703.1"/>
    </source>
</evidence>
<dbReference type="RefSeq" id="WP_249701341.1">
    <property type="nucleotide sequence ID" value="NZ_JAMFLX010000030.1"/>
</dbReference>
<dbReference type="EMBL" id="JAMFLX010000030">
    <property type="protein sequence ID" value="MCL6271703.1"/>
    <property type="molecule type" value="Genomic_DNA"/>
</dbReference>
<dbReference type="InterPro" id="IPR013385">
    <property type="entry name" value="T3SS_SpaO/YscQ/SpaO"/>
</dbReference>
<dbReference type="PANTHER" id="PTHR30034">
    <property type="entry name" value="FLAGELLAR MOTOR SWITCH PROTEIN FLIM"/>
    <property type="match status" value="1"/>
</dbReference>
<feature type="compositionally biased region" description="Low complexity" evidence="2">
    <location>
        <begin position="276"/>
        <end position="305"/>
    </location>
</feature>
<organism evidence="4 5">
    <name type="scientific">Parendozoicomonas callyspongiae</name>
    <dbReference type="NCBI Taxonomy" id="2942213"/>
    <lineage>
        <taxon>Bacteria</taxon>
        <taxon>Pseudomonadati</taxon>
        <taxon>Pseudomonadota</taxon>
        <taxon>Gammaproteobacteria</taxon>
        <taxon>Oceanospirillales</taxon>
        <taxon>Endozoicomonadaceae</taxon>
        <taxon>Parendozoicomonas</taxon>
    </lineage>
</organism>
<proteinExistence type="inferred from homology"/>
<dbReference type="NCBIfam" id="TIGR02551">
    <property type="entry name" value="SpaO_YscQ"/>
    <property type="match status" value="1"/>
</dbReference>